<protein>
    <submittedName>
        <fullName evidence="2">Uncharacterized protein</fullName>
    </submittedName>
</protein>
<gene>
    <name evidence="2" type="ORF">O181_103799</name>
</gene>
<evidence type="ECO:0000313" key="2">
    <source>
        <dbReference type="EMBL" id="MBW0564084.1"/>
    </source>
</evidence>
<accession>A0A9Q3JLX2</accession>
<dbReference type="AlphaFoldDB" id="A0A9Q3JLX2"/>
<evidence type="ECO:0000256" key="1">
    <source>
        <dbReference type="SAM" id="MobiDB-lite"/>
    </source>
</evidence>
<evidence type="ECO:0000313" key="3">
    <source>
        <dbReference type="Proteomes" id="UP000765509"/>
    </source>
</evidence>
<reference evidence="2" key="1">
    <citation type="submission" date="2021-03" db="EMBL/GenBank/DDBJ databases">
        <title>Draft genome sequence of rust myrtle Austropuccinia psidii MF-1, a brazilian biotype.</title>
        <authorList>
            <person name="Quecine M.C."/>
            <person name="Pachon D.M.R."/>
            <person name="Bonatelli M.L."/>
            <person name="Correr F.H."/>
            <person name="Franceschini L.M."/>
            <person name="Leite T.F."/>
            <person name="Margarido G.R.A."/>
            <person name="Almeida C.A."/>
            <person name="Ferrarezi J.A."/>
            <person name="Labate C.A."/>
        </authorList>
    </citation>
    <scope>NUCLEOTIDE SEQUENCE</scope>
    <source>
        <strain evidence="2">MF-1</strain>
    </source>
</reference>
<feature type="region of interest" description="Disordered" evidence="1">
    <location>
        <begin position="47"/>
        <end position="107"/>
    </location>
</feature>
<keyword evidence="3" id="KW-1185">Reference proteome</keyword>
<comment type="caution">
    <text evidence="2">The sequence shown here is derived from an EMBL/GenBank/DDBJ whole genome shotgun (WGS) entry which is preliminary data.</text>
</comment>
<proteinExistence type="predicted"/>
<sequence>MAEITPILQHFQDVLLAKSDLIKFPNIQEDDQYYEDPLECKNIRGILQGAKNKNKNKNKREPSRFESIKIQSEKRGRPPSKVTSTTKSRSHLFAPSPIMEVNSSEDL</sequence>
<dbReference type="EMBL" id="AVOT02075299">
    <property type="protein sequence ID" value="MBW0564084.1"/>
    <property type="molecule type" value="Genomic_DNA"/>
</dbReference>
<dbReference type="Proteomes" id="UP000765509">
    <property type="component" value="Unassembled WGS sequence"/>
</dbReference>
<organism evidence="2 3">
    <name type="scientific">Austropuccinia psidii MF-1</name>
    <dbReference type="NCBI Taxonomy" id="1389203"/>
    <lineage>
        <taxon>Eukaryota</taxon>
        <taxon>Fungi</taxon>
        <taxon>Dikarya</taxon>
        <taxon>Basidiomycota</taxon>
        <taxon>Pucciniomycotina</taxon>
        <taxon>Pucciniomycetes</taxon>
        <taxon>Pucciniales</taxon>
        <taxon>Sphaerophragmiaceae</taxon>
        <taxon>Austropuccinia</taxon>
    </lineage>
</organism>
<feature type="compositionally biased region" description="Basic and acidic residues" evidence="1">
    <location>
        <begin position="59"/>
        <end position="76"/>
    </location>
</feature>
<name>A0A9Q3JLX2_9BASI</name>